<name>A0A2P7BGU4_9HYPH</name>
<organism evidence="1 2">
    <name type="scientific">Phyllobacterium brassicacearum</name>
    <dbReference type="NCBI Taxonomy" id="314235"/>
    <lineage>
        <taxon>Bacteria</taxon>
        <taxon>Pseudomonadati</taxon>
        <taxon>Pseudomonadota</taxon>
        <taxon>Alphaproteobacteria</taxon>
        <taxon>Hyphomicrobiales</taxon>
        <taxon>Phyllobacteriaceae</taxon>
        <taxon>Phyllobacterium</taxon>
    </lineage>
</organism>
<accession>A0A2P7BGU4</accession>
<evidence type="ECO:0000313" key="2">
    <source>
        <dbReference type="Proteomes" id="UP000241444"/>
    </source>
</evidence>
<proteinExistence type="predicted"/>
<comment type="caution">
    <text evidence="1">The sequence shown here is derived from an EMBL/GenBank/DDBJ whole genome shotgun (WGS) entry which is preliminary data.</text>
</comment>
<protein>
    <submittedName>
        <fullName evidence="1">Uncharacterized protein</fullName>
    </submittedName>
</protein>
<dbReference type="Proteomes" id="UP000241444">
    <property type="component" value="Unassembled WGS sequence"/>
</dbReference>
<dbReference type="EMBL" id="PGGO01000016">
    <property type="protein sequence ID" value="PSH65667.1"/>
    <property type="molecule type" value="Genomic_DNA"/>
</dbReference>
<evidence type="ECO:0000313" key="1">
    <source>
        <dbReference type="EMBL" id="PSH65667.1"/>
    </source>
</evidence>
<dbReference type="AlphaFoldDB" id="A0A2P7BGU4"/>
<reference evidence="2" key="1">
    <citation type="submission" date="2017-11" db="EMBL/GenBank/DDBJ databases">
        <authorList>
            <person name="Kuznetsova I."/>
            <person name="Sazanova A."/>
            <person name="Chirak E."/>
            <person name="Safronova V."/>
            <person name="Willems A."/>
        </authorList>
    </citation>
    <scope>NUCLEOTIDE SEQUENCE [LARGE SCALE GENOMIC DNA]</scope>
    <source>
        <strain evidence="2">STM 196</strain>
    </source>
</reference>
<sequence length="82" mass="8892">MGTGGSQLADVQIIQMAGALGHLLLQETCSRQAQSSRTSQLFWHVVIALAMERTVIKDIHCPCLRSSSDNVAMIGEKDGHKD</sequence>
<keyword evidence="2" id="KW-1185">Reference proteome</keyword>
<gene>
    <name evidence="1" type="ORF">CU102_19420</name>
</gene>